<evidence type="ECO:0000313" key="2">
    <source>
        <dbReference type="EMBL" id="MBL0391901.1"/>
    </source>
</evidence>
<accession>A0A936Z166</accession>
<evidence type="ECO:0000313" key="3">
    <source>
        <dbReference type="Proteomes" id="UP000599109"/>
    </source>
</evidence>
<dbReference type="AlphaFoldDB" id="A0A936Z166"/>
<feature type="transmembrane region" description="Helical" evidence="1">
    <location>
        <begin position="38"/>
        <end position="59"/>
    </location>
</feature>
<comment type="caution">
    <text evidence="2">The sequence shown here is derived from an EMBL/GenBank/DDBJ whole genome shotgun (WGS) entry which is preliminary data.</text>
</comment>
<dbReference type="EMBL" id="JAEQNE010000002">
    <property type="protein sequence ID" value="MBL0391901.1"/>
    <property type="molecule type" value="Genomic_DNA"/>
</dbReference>
<name>A0A936Z166_9BURK</name>
<reference evidence="2 3" key="1">
    <citation type="journal article" date="2017" name="Int. J. Syst. Evol. Microbiol.">
        <title>Ramlibacter monticola sp. nov., isolated from forest soil.</title>
        <authorList>
            <person name="Chaudhary D.K."/>
            <person name="Kim J."/>
        </authorList>
    </citation>
    <scope>NUCLEOTIDE SEQUENCE [LARGE SCALE GENOMIC DNA]</scope>
    <source>
        <strain evidence="2 3">KACC 19175</strain>
    </source>
</reference>
<keyword evidence="1" id="KW-0472">Membrane</keyword>
<keyword evidence="1" id="KW-0812">Transmembrane</keyword>
<feature type="transmembrane region" description="Helical" evidence="1">
    <location>
        <begin position="66"/>
        <end position="85"/>
    </location>
</feature>
<dbReference type="Proteomes" id="UP000599109">
    <property type="component" value="Unassembled WGS sequence"/>
</dbReference>
<gene>
    <name evidence="2" type="ORF">JJ685_12245</name>
</gene>
<proteinExistence type="predicted"/>
<keyword evidence="3" id="KW-1185">Reference proteome</keyword>
<keyword evidence="1" id="KW-1133">Transmembrane helix</keyword>
<feature type="transmembrane region" description="Helical" evidence="1">
    <location>
        <begin position="97"/>
        <end position="116"/>
    </location>
</feature>
<organism evidence="2 3">
    <name type="scientific">Ramlibacter monticola</name>
    <dbReference type="NCBI Taxonomy" id="1926872"/>
    <lineage>
        <taxon>Bacteria</taxon>
        <taxon>Pseudomonadati</taxon>
        <taxon>Pseudomonadota</taxon>
        <taxon>Betaproteobacteria</taxon>
        <taxon>Burkholderiales</taxon>
        <taxon>Comamonadaceae</taxon>
        <taxon>Ramlibacter</taxon>
    </lineage>
</organism>
<protein>
    <submittedName>
        <fullName evidence="2">Uncharacterized protein</fullName>
    </submittedName>
</protein>
<dbReference type="RefSeq" id="WP_201674500.1">
    <property type="nucleotide sequence ID" value="NZ_JAEQNE010000002.1"/>
</dbReference>
<evidence type="ECO:0000256" key="1">
    <source>
        <dbReference type="SAM" id="Phobius"/>
    </source>
</evidence>
<sequence length="126" mass="13590">MSGPTQLRLAALCAFAYGLLAVSGVVQRFRHTGSLRGLVHGLIQPQLWIVLVIALLLLFGLFGRRAWAWWLGVAAAAFGVFRIVSAYVQGGAFGRVPAAWTLIALALLIAMLLLLVPRKARLAANR</sequence>